<keyword evidence="4" id="KW-1185">Reference proteome</keyword>
<dbReference type="PANTHER" id="PTHR34216">
    <property type="match status" value="1"/>
</dbReference>
<dbReference type="InterPro" id="IPR011330">
    <property type="entry name" value="Glyco_hydro/deAcase_b/a-brl"/>
</dbReference>
<feature type="domain" description="NodB homology" evidence="2">
    <location>
        <begin position="11"/>
        <end position="213"/>
    </location>
</feature>
<dbReference type="SUPFAM" id="SSF88713">
    <property type="entry name" value="Glycoside hydrolase/deacetylase"/>
    <property type="match status" value="1"/>
</dbReference>
<reference evidence="3 4" key="1">
    <citation type="submission" date="2020-01" db="EMBL/GenBank/DDBJ databases">
        <title>Genome analysis of Anaerocolumna sp. CBA3638.</title>
        <authorList>
            <person name="Kim J."/>
            <person name="Roh S.W."/>
        </authorList>
    </citation>
    <scope>NUCLEOTIDE SEQUENCE [LARGE SCALE GENOMIC DNA]</scope>
    <source>
        <strain evidence="3 4">CBA3638</strain>
    </source>
</reference>
<dbReference type="Pfam" id="PF01522">
    <property type="entry name" value="Polysacc_deac_1"/>
    <property type="match status" value="1"/>
</dbReference>
<dbReference type="EMBL" id="CP048000">
    <property type="protein sequence ID" value="QHQ61666.1"/>
    <property type="molecule type" value="Genomic_DNA"/>
</dbReference>
<name>A0A6P1TPD6_9FIRM</name>
<dbReference type="KEGG" id="anr:Ana3638_13535"/>
<sequence>MELQFLYPESKTKALTFSYDDGQIYDRRLIDLFNRYGIKGTFHLNSGMLDKEGFVTGKELKQLYHGHEIACHGVNHEYLNHLPKELLVRELWDDRRKLEELSERIILGMSYAFGEYSEAVVNCLDLIGIKYARTVESTKRFGVPSDFLRWKPTCHHNDDVLTKAKSFLNTPGYMKLPLFYIWGHSFEFERENTWDIIEELCSMVANKDDIWYVTNIDYYTYITAMKNLIFSINRDKVYNPSSIAVWFKLGEEVISIQPGETRKLGI</sequence>
<dbReference type="InterPro" id="IPR051398">
    <property type="entry name" value="Polysacch_Deacetylase"/>
</dbReference>
<protein>
    <submittedName>
        <fullName evidence="3">Polysaccharide deacetylase family protein</fullName>
    </submittedName>
</protein>
<dbReference type="GO" id="GO:0016810">
    <property type="term" value="F:hydrolase activity, acting on carbon-nitrogen (but not peptide) bonds"/>
    <property type="evidence" value="ECO:0007669"/>
    <property type="project" value="InterPro"/>
</dbReference>
<proteinExistence type="predicted"/>
<dbReference type="AlphaFoldDB" id="A0A6P1TPD6"/>
<dbReference type="InterPro" id="IPR002509">
    <property type="entry name" value="NODB_dom"/>
</dbReference>
<dbReference type="CDD" id="cd10967">
    <property type="entry name" value="CE4_GLA_like_6s"/>
    <property type="match status" value="1"/>
</dbReference>
<dbReference type="GO" id="GO:0005975">
    <property type="term" value="P:carbohydrate metabolic process"/>
    <property type="evidence" value="ECO:0007669"/>
    <property type="project" value="InterPro"/>
</dbReference>
<evidence type="ECO:0000313" key="3">
    <source>
        <dbReference type="EMBL" id="QHQ61666.1"/>
    </source>
</evidence>
<dbReference type="Gene3D" id="3.20.20.370">
    <property type="entry name" value="Glycoside hydrolase/deacetylase"/>
    <property type="match status" value="1"/>
</dbReference>
<gene>
    <name evidence="3" type="ORF">Ana3638_13535</name>
</gene>
<dbReference type="PROSITE" id="PS51677">
    <property type="entry name" value="NODB"/>
    <property type="match status" value="1"/>
</dbReference>
<evidence type="ECO:0000313" key="4">
    <source>
        <dbReference type="Proteomes" id="UP000464314"/>
    </source>
</evidence>
<keyword evidence="1" id="KW-0732">Signal</keyword>
<organism evidence="3 4">
    <name type="scientific">Anaerocolumna sedimenticola</name>
    <dbReference type="NCBI Taxonomy" id="2696063"/>
    <lineage>
        <taxon>Bacteria</taxon>
        <taxon>Bacillati</taxon>
        <taxon>Bacillota</taxon>
        <taxon>Clostridia</taxon>
        <taxon>Lachnospirales</taxon>
        <taxon>Lachnospiraceae</taxon>
        <taxon>Anaerocolumna</taxon>
    </lineage>
</organism>
<accession>A0A6P1TPD6</accession>
<dbReference type="RefSeq" id="WP_161838491.1">
    <property type="nucleotide sequence ID" value="NZ_CP048000.1"/>
</dbReference>
<dbReference type="PANTHER" id="PTHR34216:SF11">
    <property type="entry name" value="CHITOOLIGOSACCHARIDE DEACETYLASE"/>
    <property type="match status" value="1"/>
</dbReference>
<evidence type="ECO:0000256" key="1">
    <source>
        <dbReference type="ARBA" id="ARBA00022729"/>
    </source>
</evidence>
<dbReference type="Proteomes" id="UP000464314">
    <property type="component" value="Chromosome"/>
</dbReference>
<evidence type="ECO:0000259" key="2">
    <source>
        <dbReference type="PROSITE" id="PS51677"/>
    </source>
</evidence>